<dbReference type="PRINTS" id="PR00896">
    <property type="entry name" value="VASOPRESSINR"/>
</dbReference>
<evidence type="ECO:0000313" key="13">
    <source>
        <dbReference type="Proteomes" id="UP000515135"/>
    </source>
</evidence>
<feature type="domain" description="G-protein coupled receptors family 1 profile" evidence="12">
    <location>
        <begin position="73"/>
        <end position="386"/>
    </location>
</feature>
<evidence type="ECO:0000259" key="12">
    <source>
        <dbReference type="PROSITE" id="PS50262"/>
    </source>
</evidence>
<gene>
    <name evidence="14" type="primary">LOC109461672</name>
</gene>
<keyword evidence="4 10" id="KW-1133">Transmembrane helix</keyword>
<dbReference type="PROSITE" id="PS00237">
    <property type="entry name" value="G_PROTEIN_RECEP_F1_1"/>
    <property type="match status" value="1"/>
</dbReference>
<feature type="transmembrane region" description="Helical" evidence="10">
    <location>
        <begin position="93"/>
        <end position="111"/>
    </location>
</feature>
<keyword evidence="13" id="KW-1185">Reference proteome</keyword>
<evidence type="ECO:0000256" key="6">
    <source>
        <dbReference type="ARBA" id="ARBA00023136"/>
    </source>
</evidence>
<evidence type="ECO:0000256" key="5">
    <source>
        <dbReference type="ARBA" id="ARBA00023040"/>
    </source>
</evidence>
<feature type="transmembrane region" description="Helical" evidence="10">
    <location>
        <begin position="61"/>
        <end position="81"/>
    </location>
</feature>
<dbReference type="InterPro" id="IPR000276">
    <property type="entry name" value="GPCR_Rhodpsn"/>
</dbReference>
<dbReference type="InterPro" id="IPR017452">
    <property type="entry name" value="GPCR_Rhodpsn_7TM"/>
</dbReference>
<feature type="transmembrane region" description="Helical" evidence="10">
    <location>
        <begin position="331"/>
        <end position="349"/>
    </location>
</feature>
<dbReference type="GO" id="GO:0008188">
    <property type="term" value="F:neuropeptide receptor activity"/>
    <property type="evidence" value="ECO:0007669"/>
    <property type="project" value="InterPro"/>
</dbReference>
<evidence type="ECO:0000256" key="10">
    <source>
        <dbReference type="RuleBase" id="RU046427"/>
    </source>
</evidence>
<feature type="region of interest" description="Disordered" evidence="11">
    <location>
        <begin position="268"/>
        <end position="292"/>
    </location>
</feature>
<evidence type="ECO:0000256" key="2">
    <source>
        <dbReference type="ARBA" id="ARBA00022475"/>
    </source>
</evidence>
<keyword evidence="5 10" id="KW-0297">G-protein coupled receptor</keyword>
<sequence>MTKGGDNSTSGARTEKFGALPTLNISLENVTDLLFNSTNSTSTEEPKGGTIYSTHQTEQLVTLWVLFAFIVVGNSLVLLVMWMERHKKTRMNFFIMNLALADLGAGLFNVLPDIVHRLTVEWIAGDFMCKLIKYIQGGVLYGSTYVLVALSVDRYDAIIHPMRFAHDRKSKAMICVAWGLAALFSIPSPVIFALRMLPNGEWQCWAEWPEDWYWTPYMTIVTTLVFFIPLVIISTCYIFIVVKIWRRSKELVQERKFIGEKCIPMTPRTFTQSNNKGSPDDQADDDSSPVKKRGCVGSLRVLLLGPKGKKIMRQPSSQGIIPKAKIKTIKLSLAIITAFIACWSPYFVFDMITNFSDLPESETKKRASLIIQNLPALNSAINPIIYGFFSTKNCGKFRRIKWVDWVAVKVFHCEELEKKGPGGVMPPRRRTFQSTLQETVLGPQTTNSSISRDAPSNPGRRHALNN</sequence>
<comment type="subcellular location">
    <subcellularLocation>
        <location evidence="1 10">Cell membrane</location>
        <topology evidence="1 10">Multi-pass membrane protein</topology>
    </subcellularLocation>
</comment>
<comment type="similarity">
    <text evidence="10">Belongs to the G-protein coupled receptor 1 family. Vasopressin/oxytocin receptor subfamily.</text>
</comment>
<feature type="transmembrane region" description="Helical" evidence="10">
    <location>
        <begin position="369"/>
        <end position="389"/>
    </location>
</feature>
<keyword evidence="2" id="KW-1003">Cell membrane</keyword>
<feature type="transmembrane region" description="Helical" evidence="10">
    <location>
        <begin position="131"/>
        <end position="152"/>
    </location>
</feature>
<dbReference type="SUPFAM" id="SSF81321">
    <property type="entry name" value="Family A G protein-coupled receptor-like"/>
    <property type="match status" value="1"/>
</dbReference>
<dbReference type="InterPro" id="IPR027294">
    <property type="entry name" value="NPS_rcpt"/>
</dbReference>
<feature type="transmembrane region" description="Helical" evidence="10">
    <location>
        <begin position="217"/>
        <end position="242"/>
    </location>
</feature>
<dbReference type="KEGG" id="bbel:109461672"/>
<keyword evidence="9 10" id="KW-0807">Transducer</keyword>
<feature type="compositionally biased region" description="Polar residues" evidence="11">
    <location>
        <begin position="442"/>
        <end position="451"/>
    </location>
</feature>
<keyword evidence="6 10" id="KW-0472">Membrane</keyword>
<evidence type="ECO:0000256" key="7">
    <source>
        <dbReference type="ARBA" id="ARBA00023170"/>
    </source>
</evidence>
<dbReference type="Pfam" id="PF00001">
    <property type="entry name" value="7tm_1"/>
    <property type="match status" value="1"/>
</dbReference>
<accession>A0A6P4Y9Z4</accession>
<evidence type="ECO:0000256" key="3">
    <source>
        <dbReference type="ARBA" id="ARBA00022692"/>
    </source>
</evidence>
<dbReference type="Gene3D" id="1.20.1070.10">
    <property type="entry name" value="Rhodopsin 7-helix transmembrane proteins"/>
    <property type="match status" value="1"/>
</dbReference>
<dbReference type="OrthoDB" id="5987909at2759"/>
<dbReference type="CDD" id="cd15197">
    <property type="entry name" value="7tmA_NPSR"/>
    <property type="match status" value="1"/>
</dbReference>
<proteinExistence type="inferred from homology"/>
<dbReference type="PANTHER" id="PTHR24244:SF1">
    <property type="entry name" value="G-PROTEIN COUPLED RECEPTORS FAMILY 1 PROFILE DOMAIN-CONTAINING PROTEIN"/>
    <property type="match status" value="1"/>
</dbReference>
<evidence type="ECO:0000313" key="14">
    <source>
        <dbReference type="RefSeq" id="XP_019613611.1"/>
    </source>
</evidence>
<dbReference type="InterPro" id="IPR001817">
    <property type="entry name" value="Vasoprsn_rcpt"/>
</dbReference>
<dbReference type="PROSITE" id="PS50262">
    <property type="entry name" value="G_PROTEIN_RECEP_F1_2"/>
    <property type="match status" value="1"/>
</dbReference>
<evidence type="ECO:0000256" key="11">
    <source>
        <dbReference type="SAM" id="MobiDB-lite"/>
    </source>
</evidence>
<feature type="region of interest" description="Disordered" evidence="11">
    <location>
        <begin position="442"/>
        <end position="466"/>
    </location>
</feature>
<dbReference type="PRINTS" id="PR00237">
    <property type="entry name" value="GPCRRHODOPSN"/>
</dbReference>
<dbReference type="GO" id="GO:0005886">
    <property type="term" value="C:plasma membrane"/>
    <property type="evidence" value="ECO:0007669"/>
    <property type="project" value="UniProtKB-SubCell"/>
</dbReference>
<keyword evidence="8 10" id="KW-0325">Glycoprotein</keyword>
<name>A0A6P4Y9Z4_BRABE</name>
<evidence type="ECO:0000256" key="8">
    <source>
        <dbReference type="ARBA" id="ARBA00023180"/>
    </source>
</evidence>
<feature type="transmembrane region" description="Helical" evidence="10">
    <location>
        <begin position="173"/>
        <end position="197"/>
    </location>
</feature>
<dbReference type="GO" id="GO:0005000">
    <property type="term" value="F:vasopressin receptor activity"/>
    <property type="evidence" value="ECO:0007669"/>
    <property type="project" value="InterPro"/>
</dbReference>
<dbReference type="Proteomes" id="UP000515135">
    <property type="component" value="Unplaced"/>
</dbReference>
<dbReference type="PANTHER" id="PTHR24244">
    <property type="entry name" value="NEUROPEPTIDE S RECEPTOR"/>
    <property type="match status" value="1"/>
</dbReference>
<dbReference type="GeneID" id="109461672"/>
<evidence type="ECO:0000256" key="9">
    <source>
        <dbReference type="ARBA" id="ARBA00023224"/>
    </source>
</evidence>
<keyword evidence="7 10" id="KW-0675">Receptor</keyword>
<protein>
    <submittedName>
        <fullName evidence="14">Neuropeptide S receptor-like</fullName>
    </submittedName>
</protein>
<dbReference type="AlphaFoldDB" id="A0A6P4Y9Z4"/>
<evidence type="ECO:0000256" key="1">
    <source>
        <dbReference type="ARBA" id="ARBA00004651"/>
    </source>
</evidence>
<keyword evidence="3 10" id="KW-0812">Transmembrane</keyword>
<organism evidence="13 14">
    <name type="scientific">Branchiostoma belcheri</name>
    <name type="common">Amphioxus</name>
    <dbReference type="NCBI Taxonomy" id="7741"/>
    <lineage>
        <taxon>Eukaryota</taxon>
        <taxon>Metazoa</taxon>
        <taxon>Chordata</taxon>
        <taxon>Cephalochordata</taxon>
        <taxon>Leptocardii</taxon>
        <taxon>Amphioxiformes</taxon>
        <taxon>Branchiostomatidae</taxon>
        <taxon>Branchiostoma</taxon>
    </lineage>
</organism>
<feature type="compositionally biased region" description="Polar residues" evidence="11">
    <location>
        <begin position="268"/>
        <end position="277"/>
    </location>
</feature>
<dbReference type="RefSeq" id="XP_019613611.1">
    <property type="nucleotide sequence ID" value="XM_019758052.1"/>
</dbReference>
<reference evidence="14" key="1">
    <citation type="submission" date="2025-08" db="UniProtKB">
        <authorList>
            <consortium name="RefSeq"/>
        </authorList>
    </citation>
    <scope>IDENTIFICATION</scope>
    <source>
        <tissue evidence="14">Gonad</tissue>
    </source>
</reference>
<evidence type="ECO:0000256" key="4">
    <source>
        <dbReference type="ARBA" id="ARBA00022989"/>
    </source>
</evidence>